<gene>
    <name evidence="2" type="ORF">PSNMU_V1.4_AUG-EV-PASAV3_0056700</name>
</gene>
<dbReference type="AlphaFoldDB" id="A0A448ZA19"/>
<keyword evidence="3" id="KW-1185">Reference proteome</keyword>
<reference evidence="2 3" key="1">
    <citation type="submission" date="2019-01" db="EMBL/GenBank/DDBJ databases">
        <authorList>
            <person name="Ferrante I. M."/>
        </authorList>
    </citation>
    <scope>NUCLEOTIDE SEQUENCE [LARGE SCALE GENOMIC DNA]</scope>
    <source>
        <strain evidence="2 3">B856</strain>
    </source>
</reference>
<name>A0A448ZA19_9STRA</name>
<sequence>MSCLLCFSAKPLSDDELTKGKHAKNLAPYKDNEEKFQISLCETPCKEPGCWCGTMLCCFCSQMVMRKKVLNHVNPNSGWDDYNIRSQCRLLPLGVDASVEFPTRPRRCDATVSYTDVPKRQGSNHGGSDDNDDDNDERRAQTLHAAVVAVAALGILIRDRRGGSARNEIGAGARLAWA</sequence>
<evidence type="ECO:0000313" key="2">
    <source>
        <dbReference type="EMBL" id="VEU38838.1"/>
    </source>
</evidence>
<dbReference type="EMBL" id="CAACVS010000190">
    <property type="protein sequence ID" value="VEU38838.1"/>
    <property type="molecule type" value="Genomic_DNA"/>
</dbReference>
<evidence type="ECO:0000256" key="1">
    <source>
        <dbReference type="SAM" id="MobiDB-lite"/>
    </source>
</evidence>
<organism evidence="2 3">
    <name type="scientific">Pseudo-nitzschia multistriata</name>
    <dbReference type="NCBI Taxonomy" id="183589"/>
    <lineage>
        <taxon>Eukaryota</taxon>
        <taxon>Sar</taxon>
        <taxon>Stramenopiles</taxon>
        <taxon>Ochrophyta</taxon>
        <taxon>Bacillariophyta</taxon>
        <taxon>Bacillariophyceae</taxon>
        <taxon>Bacillariophycidae</taxon>
        <taxon>Bacillariales</taxon>
        <taxon>Bacillariaceae</taxon>
        <taxon>Pseudo-nitzschia</taxon>
    </lineage>
</organism>
<evidence type="ECO:0000313" key="3">
    <source>
        <dbReference type="Proteomes" id="UP000291116"/>
    </source>
</evidence>
<protein>
    <submittedName>
        <fullName evidence="2">Uncharacterized protein</fullName>
    </submittedName>
</protein>
<proteinExistence type="predicted"/>
<dbReference type="OrthoDB" id="998115at2759"/>
<dbReference type="Proteomes" id="UP000291116">
    <property type="component" value="Unassembled WGS sequence"/>
</dbReference>
<feature type="region of interest" description="Disordered" evidence="1">
    <location>
        <begin position="112"/>
        <end position="137"/>
    </location>
</feature>
<accession>A0A448ZA19</accession>